<evidence type="ECO:0000313" key="20">
    <source>
        <dbReference type="Proteomes" id="UP000290900"/>
    </source>
</evidence>
<evidence type="ECO:0000256" key="3">
    <source>
        <dbReference type="ARBA" id="ARBA00009077"/>
    </source>
</evidence>
<dbReference type="FunCoup" id="A0A448YR68">
    <property type="interactions" value="215"/>
</dbReference>
<evidence type="ECO:0000256" key="1">
    <source>
        <dbReference type="ARBA" id="ARBA00001933"/>
    </source>
</evidence>
<keyword evidence="9" id="KW-0486">Methionine biosynthesis</keyword>
<keyword evidence="20" id="KW-1185">Reference proteome</keyword>
<dbReference type="InterPro" id="IPR015421">
    <property type="entry name" value="PyrdxlP-dep_Trfase_major"/>
</dbReference>
<dbReference type="GO" id="GO:0004124">
    <property type="term" value="F:cysteine synthase activity"/>
    <property type="evidence" value="ECO:0007669"/>
    <property type="project" value="UniProtKB-EC"/>
</dbReference>
<name>A0A448YR68_BRENA</name>
<evidence type="ECO:0000256" key="17">
    <source>
        <dbReference type="PIRSR" id="PIRSR001434-2"/>
    </source>
</evidence>
<dbReference type="InParanoid" id="A0A448YR68"/>
<dbReference type="InterPro" id="IPR006235">
    <property type="entry name" value="OAc-hSer/O-AcSer_sulfhydrylase"/>
</dbReference>
<keyword evidence="6" id="KW-0028">Amino-acid biosynthesis</keyword>
<dbReference type="FunFam" id="3.40.640.10:FF:000035">
    <property type="entry name" value="O-succinylhomoserine sulfhydrylase"/>
    <property type="match status" value="1"/>
</dbReference>
<evidence type="ECO:0000256" key="16">
    <source>
        <dbReference type="ARBA" id="ARBA00080931"/>
    </source>
</evidence>
<dbReference type="GO" id="GO:0019346">
    <property type="term" value="P:transsulfuration"/>
    <property type="evidence" value="ECO:0007669"/>
    <property type="project" value="InterPro"/>
</dbReference>
<evidence type="ECO:0000256" key="7">
    <source>
        <dbReference type="ARBA" id="ARBA00022679"/>
    </source>
</evidence>
<dbReference type="NCBIfam" id="TIGR01326">
    <property type="entry name" value="OAH_OAS_sulfhy"/>
    <property type="match status" value="1"/>
</dbReference>
<dbReference type="InterPro" id="IPR015424">
    <property type="entry name" value="PyrdxlP-dep_Trfase"/>
</dbReference>
<evidence type="ECO:0000256" key="10">
    <source>
        <dbReference type="ARBA" id="ARBA00047931"/>
    </source>
</evidence>
<comment type="catalytic activity">
    <reaction evidence="10">
        <text>O-acetyl-L-serine + hydrogen sulfide = L-cysteine + acetate</text>
        <dbReference type="Rhea" id="RHEA:14829"/>
        <dbReference type="ChEBI" id="CHEBI:29919"/>
        <dbReference type="ChEBI" id="CHEBI:30089"/>
        <dbReference type="ChEBI" id="CHEBI:35235"/>
        <dbReference type="ChEBI" id="CHEBI:58340"/>
        <dbReference type="EC" id="2.5.1.47"/>
    </reaction>
</comment>
<dbReference type="PIRSF" id="PIRSF001434">
    <property type="entry name" value="CGS"/>
    <property type="match status" value="1"/>
</dbReference>
<dbReference type="EMBL" id="CAACVR010000045">
    <property type="protein sequence ID" value="VEU23338.1"/>
    <property type="molecule type" value="Genomic_DNA"/>
</dbReference>
<dbReference type="Proteomes" id="UP000290900">
    <property type="component" value="Unassembled WGS sequence"/>
</dbReference>
<comment type="pathway">
    <text evidence="13">Amino-acid biosynthesis; L-methionine biosynthesis via de novo pathway; L-homocysteine from O-acetyl-L-homoserine.</text>
</comment>
<dbReference type="OrthoDB" id="3512640at2759"/>
<organism evidence="19 20">
    <name type="scientific">Brettanomyces naardenensis</name>
    <name type="common">Yeast</name>
    <dbReference type="NCBI Taxonomy" id="13370"/>
    <lineage>
        <taxon>Eukaryota</taxon>
        <taxon>Fungi</taxon>
        <taxon>Dikarya</taxon>
        <taxon>Ascomycota</taxon>
        <taxon>Saccharomycotina</taxon>
        <taxon>Pichiomycetes</taxon>
        <taxon>Pichiales</taxon>
        <taxon>Pichiaceae</taxon>
        <taxon>Brettanomyces</taxon>
    </lineage>
</organism>
<evidence type="ECO:0000256" key="8">
    <source>
        <dbReference type="ARBA" id="ARBA00022898"/>
    </source>
</evidence>
<dbReference type="GO" id="GO:0006535">
    <property type="term" value="P:cysteine biosynthetic process from serine"/>
    <property type="evidence" value="ECO:0007669"/>
    <property type="project" value="TreeGrafter"/>
</dbReference>
<dbReference type="PANTHER" id="PTHR43797:SF2">
    <property type="entry name" value="HOMOCYSTEINE_CYSTEINE SYNTHASE"/>
    <property type="match status" value="1"/>
</dbReference>
<evidence type="ECO:0000256" key="11">
    <source>
        <dbReference type="ARBA" id="ARBA00050655"/>
    </source>
</evidence>
<evidence type="ECO:0000256" key="18">
    <source>
        <dbReference type="RuleBase" id="RU362118"/>
    </source>
</evidence>
<dbReference type="EC" id="2.5.1.47" evidence="4"/>
<dbReference type="Pfam" id="PF01053">
    <property type="entry name" value="Cys_Met_Meta_PP"/>
    <property type="match status" value="1"/>
</dbReference>
<keyword evidence="7" id="KW-0808">Transferase</keyword>
<evidence type="ECO:0000256" key="15">
    <source>
        <dbReference type="ARBA" id="ARBA00068995"/>
    </source>
</evidence>
<evidence type="ECO:0000256" key="13">
    <source>
        <dbReference type="ARBA" id="ARBA00060627"/>
    </source>
</evidence>
<evidence type="ECO:0000256" key="4">
    <source>
        <dbReference type="ARBA" id="ARBA00012681"/>
    </source>
</evidence>
<keyword evidence="5" id="KW-0963">Cytoplasm</keyword>
<dbReference type="GO" id="GO:0071269">
    <property type="term" value="P:L-homocysteine biosynthetic process"/>
    <property type="evidence" value="ECO:0007669"/>
    <property type="project" value="TreeGrafter"/>
</dbReference>
<dbReference type="Gene3D" id="3.90.1150.10">
    <property type="entry name" value="Aspartate Aminotransferase, domain 1"/>
    <property type="match status" value="1"/>
</dbReference>
<reference evidence="19 20" key="1">
    <citation type="submission" date="2018-12" db="EMBL/GenBank/DDBJ databases">
        <authorList>
            <person name="Tiukova I."/>
            <person name="Dainat J."/>
        </authorList>
    </citation>
    <scope>NUCLEOTIDE SEQUENCE [LARGE SCALE GENOMIC DNA]</scope>
</reference>
<dbReference type="AlphaFoldDB" id="A0A448YR68"/>
<dbReference type="EC" id="2.5.1.49" evidence="14"/>
<dbReference type="InterPro" id="IPR015422">
    <property type="entry name" value="PyrdxlP-dep_Trfase_small"/>
</dbReference>
<comment type="catalytic activity">
    <reaction evidence="11">
        <text>O-acetyl-L-homoserine + methanethiol = L-methionine + acetate + H(+)</text>
        <dbReference type="Rhea" id="RHEA:10048"/>
        <dbReference type="ChEBI" id="CHEBI:15378"/>
        <dbReference type="ChEBI" id="CHEBI:16007"/>
        <dbReference type="ChEBI" id="CHEBI:30089"/>
        <dbReference type="ChEBI" id="CHEBI:57716"/>
        <dbReference type="ChEBI" id="CHEBI:57844"/>
        <dbReference type="EC" id="2.5.1.49"/>
    </reaction>
</comment>
<evidence type="ECO:0000313" key="19">
    <source>
        <dbReference type="EMBL" id="VEU23338.1"/>
    </source>
</evidence>
<keyword evidence="8 17" id="KW-0663">Pyridoxal phosphate</keyword>
<dbReference type="GO" id="GO:0005737">
    <property type="term" value="C:cytoplasm"/>
    <property type="evidence" value="ECO:0007669"/>
    <property type="project" value="UniProtKB-SubCell"/>
</dbReference>
<dbReference type="InterPro" id="IPR054542">
    <property type="entry name" value="Cys_met_metab_PP"/>
</dbReference>
<evidence type="ECO:0000256" key="5">
    <source>
        <dbReference type="ARBA" id="ARBA00022490"/>
    </source>
</evidence>
<evidence type="ECO:0000256" key="6">
    <source>
        <dbReference type="ARBA" id="ARBA00022605"/>
    </source>
</evidence>
<dbReference type="FunFam" id="3.90.1150.10:FF:000083">
    <property type="entry name" value="O-acetylhomoserine sulfhydrylase"/>
    <property type="match status" value="1"/>
</dbReference>
<protein>
    <recommendedName>
        <fullName evidence="15">Homocysteine/cysteine synthase</fullName>
        <ecNumber evidence="4">2.5.1.47</ecNumber>
        <ecNumber evidence="14">2.5.1.49</ecNumber>
    </recommendedName>
    <alternativeName>
        <fullName evidence="16">O-acetylserine/O-acetylhomoserine sulfhydrylase</fullName>
    </alternativeName>
</protein>
<feature type="modified residue" description="N6-(pyridoxal phosphate)lysine" evidence="17">
    <location>
        <position position="210"/>
    </location>
</feature>
<dbReference type="PANTHER" id="PTHR43797">
    <property type="entry name" value="HOMOCYSTEINE/CYSTEINE SYNTHASE"/>
    <property type="match status" value="1"/>
</dbReference>
<gene>
    <name evidence="19" type="ORF">BRENAR_LOCUS4069</name>
</gene>
<comment type="subcellular location">
    <subcellularLocation>
        <location evidence="2">Cytoplasm</location>
    </subcellularLocation>
</comment>
<dbReference type="GO" id="GO:0030170">
    <property type="term" value="F:pyridoxal phosphate binding"/>
    <property type="evidence" value="ECO:0007669"/>
    <property type="project" value="InterPro"/>
</dbReference>
<evidence type="ECO:0000256" key="12">
    <source>
        <dbReference type="ARBA" id="ARBA00052629"/>
    </source>
</evidence>
<dbReference type="SUPFAM" id="SSF53383">
    <property type="entry name" value="PLP-dependent transferases"/>
    <property type="match status" value="1"/>
</dbReference>
<evidence type="ECO:0000256" key="2">
    <source>
        <dbReference type="ARBA" id="ARBA00004496"/>
    </source>
</evidence>
<dbReference type="GO" id="GO:0003961">
    <property type="term" value="F:O-acetylhomoserine aminocarboxypropyltransferase activity"/>
    <property type="evidence" value="ECO:0007669"/>
    <property type="project" value="UniProtKB-EC"/>
</dbReference>
<comment type="cofactor">
    <cofactor evidence="1 18">
        <name>pyridoxal 5'-phosphate</name>
        <dbReference type="ChEBI" id="CHEBI:597326"/>
    </cofactor>
</comment>
<dbReference type="Gene3D" id="3.40.640.10">
    <property type="entry name" value="Type I PLP-dependent aspartate aminotransferase-like (Major domain)"/>
    <property type="match status" value="1"/>
</dbReference>
<dbReference type="STRING" id="13370.A0A448YR68"/>
<accession>A0A448YR68</accession>
<dbReference type="CDD" id="cd00614">
    <property type="entry name" value="CGS_like"/>
    <property type="match status" value="1"/>
</dbReference>
<comment type="similarity">
    <text evidence="3 18">Belongs to the trans-sulfuration enzymes family.</text>
</comment>
<evidence type="ECO:0000256" key="14">
    <source>
        <dbReference type="ARBA" id="ARBA00066529"/>
    </source>
</evidence>
<proteinExistence type="inferred from homology"/>
<evidence type="ECO:0000256" key="9">
    <source>
        <dbReference type="ARBA" id="ARBA00023167"/>
    </source>
</evidence>
<comment type="catalytic activity">
    <reaction evidence="12">
        <text>O-acetyl-L-homoserine + hydrogen sulfide = L-homocysteine + acetate</text>
        <dbReference type="Rhea" id="RHEA:27822"/>
        <dbReference type="ChEBI" id="CHEBI:29919"/>
        <dbReference type="ChEBI" id="CHEBI:30089"/>
        <dbReference type="ChEBI" id="CHEBI:57716"/>
        <dbReference type="ChEBI" id="CHEBI:58199"/>
        <dbReference type="EC" id="2.5.1.49"/>
    </reaction>
</comment>
<sequence>MSKAVSFATKCVQAGQEEPESASRSRAVPIYATSSYVFNDSKHGADLFGLRTPGFIYSRINNPTTDIFEQRITALEGGSGAVATASGISAQTLAVLGTAQSGDNIISSSFLYGGTFNAFKNYQKWFNITVNFADGDDLESIKKLADDKTKAIYLESIGNPKYNVPDFTPIVEWAHSQGIAVIVDNTFGAGGYYITPFDYGVDIITHSATKWIDGHGTAIGGVVIYKDVTKDNGFKFSDYPEKYPQFSKPSSGYHGEILNEKFGDLAYIAYVRVELMRDLGPALSPFAAFLLLNGLETLSLRAQKHAENALKLAKWLKTSPYVSWVSYPGLDDHPYHKNAVKYLHNGFGAVLSFGVKKVANPSGDQFKESGPRVVDSLKIWSNLANVGDAKSLIINPWTTTHEQLSSEEKENSGVTADLLRASVGIEDADDLINDLDQAFKAVFESKPKI</sequence>
<dbReference type="InterPro" id="IPR000277">
    <property type="entry name" value="Cys/Met-Metab_PyrdxlP-dep_enz"/>
</dbReference>
<dbReference type="PROSITE" id="PS00868">
    <property type="entry name" value="CYS_MET_METAB_PP"/>
    <property type="match status" value="1"/>
</dbReference>